<comment type="similarity">
    <text evidence="2">Belongs to the binding-protein-dependent transport system permease family. CysTW subfamily.</text>
</comment>
<keyword evidence="4" id="KW-1003">Cell membrane</keyword>
<keyword evidence="6 8" id="KW-1133">Transmembrane helix</keyword>
<protein>
    <submittedName>
        <fullName evidence="10">Spermidine/putrescine ABC transporter membrane protein</fullName>
    </submittedName>
</protein>
<feature type="transmembrane region" description="Helical" evidence="8">
    <location>
        <begin position="63"/>
        <end position="90"/>
    </location>
</feature>
<feature type="transmembrane region" description="Helical" evidence="8">
    <location>
        <begin position="187"/>
        <end position="207"/>
    </location>
</feature>
<keyword evidence="11" id="KW-1185">Reference proteome</keyword>
<evidence type="ECO:0000256" key="3">
    <source>
        <dbReference type="ARBA" id="ARBA00022448"/>
    </source>
</evidence>
<dbReference type="PROSITE" id="PS50928">
    <property type="entry name" value="ABC_TM1"/>
    <property type="match status" value="1"/>
</dbReference>
<keyword evidence="7 8" id="KW-0472">Membrane</keyword>
<dbReference type="AlphaFoldDB" id="A0A449B5K4"/>
<dbReference type="CDD" id="cd06261">
    <property type="entry name" value="TM_PBP2"/>
    <property type="match status" value="1"/>
</dbReference>
<evidence type="ECO:0000313" key="11">
    <source>
        <dbReference type="Proteomes" id="UP000289497"/>
    </source>
</evidence>
<dbReference type="OrthoDB" id="9782004at2"/>
<evidence type="ECO:0000256" key="6">
    <source>
        <dbReference type="ARBA" id="ARBA00022989"/>
    </source>
</evidence>
<feature type="domain" description="ABC transmembrane type-1" evidence="9">
    <location>
        <begin position="64"/>
        <end position="255"/>
    </location>
</feature>
<dbReference type="SUPFAM" id="SSF161098">
    <property type="entry name" value="MetI-like"/>
    <property type="match status" value="1"/>
</dbReference>
<dbReference type="InterPro" id="IPR051789">
    <property type="entry name" value="Bact_Polyamine_Transport"/>
</dbReference>
<dbReference type="EMBL" id="LR215039">
    <property type="protein sequence ID" value="VEU75883.1"/>
    <property type="molecule type" value="Genomic_DNA"/>
</dbReference>
<keyword evidence="3" id="KW-0813">Transport</keyword>
<dbReference type="PANTHER" id="PTHR43848:SF2">
    <property type="entry name" value="PUTRESCINE TRANSPORT SYSTEM PERMEASE PROTEIN POTI"/>
    <property type="match status" value="1"/>
</dbReference>
<evidence type="ECO:0000256" key="8">
    <source>
        <dbReference type="SAM" id="Phobius"/>
    </source>
</evidence>
<feature type="transmembrane region" description="Helical" evidence="8">
    <location>
        <begin position="234"/>
        <end position="256"/>
    </location>
</feature>
<dbReference type="InterPro" id="IPR000515">
    <property type="entry name" value="MetI-like"/>
</dbReference>
<feature type="transmembrane region" description="Helical" evidence="8">
    <location>
        <begin position="115"/>
        <end position="133"/>
    </location>
</feature>
<dbReference type="KEGG" id="mcou:NCTC10179_00039"/>
<evidence type="ECO:0000259" key="9">
    <source>
        <dbReference type="PROSITE" id="PS50928"/>
    </source>
</evidence>
<name>A0A449B5K4_9BACT</name>
<keyword evidence="5 8" id="KW-0812">Transmembrane</keyword>
<proteinExistence type="inferred from homology"/>
<dbReference type="PANTHER" id="PTHR43848">
    <property type="entry name" value="PUTRESCINE TRANSPORT SYSTEM PERMEASE PROTEIN POTI"/>
    <property type="match status" value="1"/>
</dbReference>
<organism evidence="10 11">
    <name type="scientific">Mycoplasmopsis columboralis</name>
    <dbReference type="NCBI Taxonomy" id="171282"/>
    <lineage>
        <taxon>Bacteria</taxon>
        <taxon>Bacillati</taxon>
        <taxon>Mycoplasmatota</taxon>
        <taxon>Mycoplasmoidales</taxon>
        <taxon>Metamycoplasmataceae</taxon>
        <taxon>Mycoplasmopsis</taxon>
    </lineage>
</organism>
<dbReference type="GO" id="GO:0055085">
    <property type="term" value="P:transmembrane transport"/>
    <property type="evidence" value="ECO:0007669"/>
    <property type="project" value="InterPro"/>
</dbReference>
<evidence type="ECO:0000256" key="7">
    <source>
        <dbReference type="ARBA" id="ARBA00023136"/>
    </source>
</evidence>
<dbReference type="InterPro" id="IPR035906">
    <property type="entry name" value="MetI-like_sf"/>
</dbReference>
<dbReference type="Gene3D" id="1.10.3720.10">
    <property type="entry name" value="MetI-like"/>
    <property type="match status" value="1"/>
</dbReference>
<evidence type="ECO:0000256" key="4">
    <source>
        <dbReference type="ARBA" id="ARBA00022475"/>
    </source>
</evidence>
<evidence type="ECO:0000256" key="5">
    <source>
        <dbReference type="ARBA" id="ARBA00022692"/>
    </source>
</evidence>
<gene>
    <name evidence="10" type="ORF">NCTC10179_00039</name>
</gene>
<dbReference type="RefSeq" id="WP_036434065.1">
    <property type="nucleotide sequence ID" value="NZ_LR215039.1"/>
</dbReference>
<dbReference type="Proteomes" id="UP000289497">
    <property type="component" value="Chromosome"/>
</dbReference>
<feature type="transmembrane region" description="Helical" evidence="8">
    <location>
        <begin position="139"/>
        <end position="158"/>
    </location>
</feature>
<evidence type="ECO:0000313" key="10">
    <source>
        <dbReference type="EMBL" id="VEU75883.1"/>
    </source>
</evidence>
<evidence type="ECO:0000256" key="1">
    <source>
        <dbReference type="ARBA" id="ARBA00004651"/>
    </source>
</evidence>
<evidence type="ECO:0000256" key="2">
    <source>
        <dbReference type="ARBA" id="ARBA00007069"/>
    </source>
</evidence>
<feature type="transmembrane region" description="Helical" evidence="8">
    <location>
        <begin position="12"/>
        <end position="32"/>
    </location>
</feature>
<comment type="subcellular location">
    <subcellularLocation>
        <location evidence="1">Cell membrane</location>
        <topology evidence="1">Multi-pass membrane protein</topology>
    </subcellularLocation>
</comment>
<accession>A0A449B5K4</accession>
<reference evidence="10 11" key="1">
    <citation type="submission" date="2019-01" db="EMBL/GenBank/DDBJ databases">
        <authorList>
            <consortium name="Pathogen Informatics"/>
        </authorList>
    </citation>
    <scope>NUCLEOTIDE SEQUENCE [LARGE SCALE GENOMIC DNA]</scope>
    <source>
        <strain evidence="10 11">NCTC10179</strain>
    </source>
</reference>
<dbReference type="GO" id="GO:0005886">
    <property type="term" value="C:plasma membrane"/>
    <property type="evidence" value="ECO:0007669"/>
    <property type="project" value="UniProtKB-SubCell"/>
</dbReference>
<sequence length="262" mass="29609">MNKVTAFLKRSYVMIILAVVYIPLVTGAVFSFNKPIKGQYNSLWTGFTWENWKTLFDERRDVAFVNTLLIAIVVGFLVVTLSILTAYALYRQQNKVVRSFVNSTSKIPLVNPDNITALGLVLVFAAFLGIIGVEKEGLLRVIVGHTVMILPYGLSLAIPRSEKFNNNLYEAAQDLGYNKFFAWLRTYFMYMMPSILMIAIVSTVLSFDDYIITHVVSNASTLGTKMYEGEFKPWGLVLGTVILFFVIAGNIVYTFFKVKKEK</sequence>